<proteinExistence type="predicted"/>
<organism evidence="3 4">
    <name type="scientific">Vitis vinifera</name>
    <name type="common">Grape</name>
    <dbReference type="NCBI Taxonomy" id="29760"/>
    <lineage>
        <taxon>Eukaryota</taxon>
        <taxon>Viridiplantae</taxon>
        <taxon>Streptophyta</taxon>
        <taxon>Embryophyta</taxon>
        <taxon>Tracheophyta</taxon>
        <taxon>Spermatophyta</taxon>
        <taxon>Magnoliopsida</taxon>
        <taxon>eudicotyledons</taxon>
        <taxon>Gunneridae</taxon>
        <taxon>Pentapetalae</taxon>
        <taxon>rosids</taxon>
        <taxon>Vitales</taxon>
        <taxon>Vitaceae</taxon>
        <taxon>Viteae</taxon>
        <taxon>Vitis</taxon>
    </lineage>
</organism>
<feature type="compositionally biased region" description="Polar residues" evidence="1">
    <location>
        <begin position="7"/>
        <end position="16"/>
    </location>
</feature>
<gene>
    <name evidence="3" type="ORF">CK203_103106</name>
</gene>
<evidence type="ECO:0000313" key="4">
    <source>
        <dbReference type="Proteomes" id="UP000288805"/>
    </source>
</evidence>
<dbReference type="EMBL" id="QGNW01001960">
    <property type="protein sequence ID" value="RVW27283.1"/>
    <property type="molecule type" value="Genomic_DNA"/>
</dbReference>
<accession>A0A438CVP8</accession>
<name>A0A438CVP8_VITVI</name>
<sequence>MLGPTKATDSIPSGDNSALAAHGIDGAHGDAHGDTCNTRRSDQLEQLYNLLTPLTATVFPPSGTASSQNSLNTSSLAQKGYAGFFSTYNLDSRHINVKITDGSFAAVAGTSTIVLNPHITLYDVLHVPKLACNLLSIRKLTKDLDFSVQFLQSHCEFQEVTLGKRIGNDKELSGLYYFEDDNSENK</sequence>
<feature type="region of interest" description="Disordered" evidence="1">
    <location>
        <begin position="1"/>
        <end position="24"/>
    </location>
</feature>
<dbReference type="Proteomes" id="UP000288805">
    <property type="component" value="Unassembled WGS sequence"/>
</dbReference>
<protein>
    <recommendedName>
        <fullName evidence="2">Retrovirus-related Pol polyprotein from transposon TNT 1-94-like beta-barrel domain-containing protein</fullName>
    </recommendedName>
</protein>
<feature type="domain" description="Retrovirus-related Pol polyprotein from transposon TNT 1-94-like beta-barrel" evidence="2">
    <location>
        <begin position="84"/>
        <end position="142"/>
    </location>
</feature>
<evidence type="ECO:0000256" key="1">
    <source>
        <dbReference type="SAM" id="MobiDB-lite"/>
    </source>
</evidence>
<comment type="caution">
    <text evidence="3">The sequence shown here is derived from an EMBL/GenBank/DDBJ whole genome shotgun (WGS) entry which is preliminary data.</text>
</comment>
<dbReference type="InterPro" id="IPR054722">
    <property type="entry name" value="PolX-like_BBD"/>
</dbReference>
<dbReference type="AlphaFoldDB" id="A0A438CVP8"/>
<reference evidence="3 4" key="1">
    <citation type="journal article" date="2018" name="PLoS Genet.">
        <title>Population sequencing reveals clonal diversity and ancestral inbreeding in the grapevine cultivar Chardonnay.</title>
        <authorList>
            <person name="Roach M.J."/>
            <person name="Johnson D.L."/>
            <person name="Bohlmann J."/>
            <person name="van Vuuren H.J."/>
            <person name="Jones S.J."/>
            <person name="Pretorius I.S."/>
            <person name="Schmidt S.A."/>
            <person name="Borneman A.R."/>
        </authorList>
    </citation>
    <scope>NUCLEOTIDE SEQUENCE [LARGE SCALE GENOMIC DNA]</scope>
    <source>
        <strain evidence="4">cv. Chardonnay</strain>
        <tissue evidence="3">Leaf</tissue>
    </source>
</reference>
<dbReference type="Pfam" id="PF22936">
    <property type="entry name" value="Pol_BBD"/>
    <property type="match status" value="1"/>
</dbReference>
<evidence type="ECO:0000313" key="3">
    <source>
        <dbReference type="EMBL" id="RVW27283.1"/>
    </source>
</evidence>
<evidence type="ECO:0000259" key="2">
    <source>
        <dbReference type="Pfam" id="PF22936"/>
    </source>
</evidence>